<keyword evidence="5" id="KW-1185">Reference proteome</keyword>
<proteinExistence type="predicted"/>
<dbReference type="Pfam" id="PF13937">
    <property type="entry name" value="DUF4212"/>
    <property type="match status" value="1"/>
</dbReference>
<accession>A0ABW2QBI8</accession>
<evidence type="ECO:0000256" key="2">
    <source>
        <dbReference type="SAM" id="Phobius"/>
    </source>
</evidence>
<keyword evidence="2" id="KW-1133">Transmembrane helix</keyword>
<organism evidence="4 5">
    <name type="scientific">Georgenia alba</name>
    <dbReference type="NCBI Taxonomy" id="2233858"/>
    <lineage>
        <taxon>Bacteria</taxon>
        <taxon>Bacillati</taxon>
        <taxon>Actinomycetota</taxon>
        <taxon>Actinomycetes</taxon>
        <taxon>Micrococcales</taxon>
        <taxon>Bogoriellaceae</taxon>
        <taxon>Georgenia</taxon>
    </lineage>
</organism>
<keyword evidence="2" id="KW-0472">Membrane</keyword>
<sequence length="111" mass="12370">MADTAHEGELGGSPPPGGGEDNGWRKQYWRKNLRLMLVLLVIWFVVAFGCGVLFIEPLNSIVIAGFPLGLWFAQQGSIYTFIILILVYALRMDRLDEEFGVSERNGNGDQP</sequence>
<feature type="transmembrane region" description="Helical" evidence="2">
    <location>
        <begin position="35"/>
        <end position="55"/>
    </location>
</feature>
<comment type="caution">
    <text evidence="4">The sequence shown here is derived from an EMBL/GenBank/DDBJ whole genome shotgun (WGS) entry which is preliminary data.</text>
</comment>
<feature type="domain" description="Sodium symporter small subunit" evidence="3">
    <location>
        <begin position="25"/>
        <end position="101"/>
    </location>
</feature>
<protein>
    <submittedName>
        <fullName evidence="4">DUF4212 domain-containing protein</fullName>
    </submittedName>
</protein>
<keyword evidence="2" id="KW-0812">Transmembrane</keyword>
<name>A0ABW2QBI8_9MICO</name>
<evidence type="ECO:0000259" key="3">
    <source>
        <dbReference type="Pfam" id="PF13937"/>
    </source>
</evidence>
<gene>
    <name evidence="4" type="ORF">ACFQQL_12010</name>
</gene>
<evidence type="ECO:0000256" key="1">
    <source>
        <dbReference type="SAM" id="MobiDB-lite"/>
    </source>
</evidence>
<feature type="transmembrane region" description="Helical" evidence="2">
    <location>
        <begin position="61"/>
        <end position="90"/>
    </location>
</feature>
<reference evidence="5" key="1">
    <citation type="journal article" date="2019" name="Int. J. Syst. Evol. Microbiol.">
        <title>The Global Catalogue of Microorganisms (GCM) 10K type strain sequencing project: providing services to taxonomists for standard genome sequencing and annotation.</title>
        <authorList>
            <consortium name="The Broad Institute Genomics Platform"/>
            <consortium name="The Broad Institute Genome Sequencing Center for Infectious Disease"/>
            <person name="Wu L."/>
            <person name="Ma J."/>
        </authorList>
    </citation>
    <scope>NUCLEOTIDE SEQUENCE [LARGE SCALE GENOMIC DNA]</scope>
    <source>
        <strain evidence="5">JCM 1490</strain>
    </source>
</reference>
<feature type="region of interest" description="Disordered" evidence="1">
    <location>
        <begin position="1"/>
        <end position="23"/>
    </location>
</feature>
<evidence type="ECO:0000313" key="4">
    <source>
        <dbReference type="EMBL" id="MFC7405838.1"/>
    </source>
</evidence>
<evidence type="ECO:0000313" key="5">
    <source>
        <dbReference type="Proteomes" id="UP001596455"/>
    </source>
</evidence>
<dbReference type="Proteomes" id="UP001596455">
    <property type="component" value="Unassembled WGS sequence"/>
</dbReference>
<dbReference type="InterPro" id="IPR019886">
    <property type="entry name" value="Na_symporter_ssu"/>
</dbReference>
<dbReference type="NCBIfam" id="TIGR03647">
    <property type="entry name" value="Na_symport_sm"/>
    <property type="match status" value="1"/>
</dbReference>
<dbReference type="EMBL" id="JBHTCQ010000002">
    <property type="protein sequence ID" value="MFC7405838.1"/>
    <property type="molecule type" value="Genomic_DNA"/>
</dbReference>
<dbReference type="RefSeq" id="WP_382394637.1">
    <property type="nucleotide sequence ID" value="NZ_JBHTCQ010000002.1"/>
</dbReference>